<feature type="domain" description="Glycosyltransferase 2-like" evidence="2">
    <location>
        <begin position="571"/>
        <end position="694"/>
    </location>
</feature>
<dbReference type="Proteomes" id="UP000471026">
    <property type="component" value="Unassembled WGS sequence"/>
</dbReference>
<feature type="region of interest" description="Disordered" evidence="1">
    <location>
        <begin position="872"/>
        <end position="902"/>
    </location>
</feature>
<dbReference type="AlphaFoldDB" id="A0A6N9R2Q9"/>
<dbReference type="GO" id="GO:0016758">
    <property type="term" value="F:hexosyltransferase activity"/>
    <property type="evidence" value="ECO:0007669"/>
    <property type="project" value="UniProtKB-ARBA"/>
</dbReference>
<name>A0A6N9R2Q9_9MICC</name>
<dbReference type="SUPFAM" id="SSF53448">
    <property type="entry name" value="Nucleotide-diphospho-sugar transferases"/>
    <property type="match status" value="1"/>
</dbReference>
<dbReference type="Gene3D" id="3.90.550.10">
    <property type="entry name" value="Spore Coat Polysaccharide Biosynthesis Protein SpsA, Chain A"/>
    <property type="match status" value="1"/>
</dbReference>
<evidence type="ECO:0000313" key="3">
    <source>
        <dbReference type="EMBL" id="NDO78830.1"/>
    </source>
</evidence>
<comment type="caution">
    <text evidence="3">The sequence shown here is derived from an EMBL/GenBank/DDBJ whole genome shotgun (WGS) entry which is preliminary data.</text>
</comment>
<accession>A0A6N9R2Q9</accession>
<reference evidence="3 4" key="1">
    <citation type="submission" date="2019-11" db="EMBL/GenBank/DDBJ databases">
        <title>Draft genome sequence of Kocuria indica DP-K7, a methyl red degrading Actinobacterium.</title>
        <authorList>
            <person name="Kumaran S."/>
            <person name="Tischler D."/>
            <person name="Ngo A.C.R."/>
            <person name="Schultes F."/>
        </authorList>
    </citation>
    <scope>NUCLEOTIDE SEQUENCE [LARGE SCALE GENOMIC DNA]</scope>
    <source>
        <strain evidence="3 4">DP-K7</strain>
    </source>
</reference>
<evidence type="ECO:0000259" key="2">
    <source>
        <dbReference type="Pfam" id="PF00535"/>
    </source>
</evidence>
<keyword evidence="3" id="KW-0808">Transferase</keyword>
<sequence>MNMDQVKRRRAKVRTRIKELQLREATAATDRHWFRSRAFKDYARRNRADRLNPVITQEQYPEWLSHNGRAEQVRDLVESVAGLPDHAGTRVLNPHPARVAMIADTFLYETYEGTANITYVTPENFRDVARTSDVLILTSTWRGRFEDWHGTTASAGLVRSEVIPAFRAHDVPVIFYSKEDPPNYARFRPLAREADVIFTSAQEMIPSYAADCPEVEDIRPLTFGVNPLLHTPVGSRRVRHSEVLFAGSWLSHKYPARQSAARFLFSGVLDAGRDLLIVDRNSSLGDPKYFYPQEFVDHVGPGLGHRELMKVQRSVDVHLNLNSVTNSGTMYANRVVELQAMGAFVLSNYSLAVNDRYPEVQLIDRPREVPLILDGMTGERLYRAQSDGLRRVWEHDTAWQRMSDMLSAVGAPVASLHERVAVVPDGDTTIDHAREIADTQTALVSVLTRGELAQRRDDFDVVVPVSADHDYASGHVRDLLNVFRYADVDVATKNGFETNGGITSLDDHELTGRVRSSARSGLRVQADTPVLQTWLDSGRIEGRAYSTAPFGAGPRVGERIEVTLTDAPQLTVVVPVFNNGKHLVSKCFRSLERSTIFRDMEILLIDDGSTDHDTVHAVRELAARYDNVRAHFFETGGSGSASRPRNEGLKLATAPYITYLDPDNEALNDGFRVLLETVRELGVQFAIGDMIKLSSYRRHVPNVKILTKNLPEDPTGGLMVPEDALQRINFQPMSIQALVADTQWLRAIGLYQPVGALGQDSLAFQQMLHGARRIATVRLPIHVYYGAVSNSMINTVGPSLFRKYLPLEHYRVEWLRREGLYDAYCHTRVDAFFDGWLVNKFNRFVPAEQKAECRALLDELCALYEVELTHDDPQEPASPLRVVPRPAEEQLAPADVLVGAEN</sequence>
<evidence type="ECO:0000256" key="1">
    <source>
        <dbReference type="SAM" id="MobiDB-lite"/>
    </source>
</evidence>
<dbReference type="Pfam" id="PF00535">
    <property type="entry name" value="Glycos_transf_2"/>
    <property type="match status" value="1"/>
</dbReference>
<dbReference type="EMBL" id="WMHZ01000018">
    <property type="protein sequence ID" value="NDO78830.1"/>
    <property type="molecule type" value="Genomic_DNA"/>
</dbReference>
<evidence type="ECO:0000313" key="4">
    <source>
        <dbReference type="Proteomes" id="UP000471026"/>
    </source>
</evidence>
<proteinExistence type="predicted"/>
<dbReference type="InterPro" id="IPR029044">
    <property type="entry name" value="Nucleotide-diphossugar_trans"/>
</dbReference>
<protein>
    <submittedName>
        <fullName evidence="3">Glycosyltransferase</fullName>
    </submittedName>
</protein>
<organism evidence="3 4">
    <name type="scientific">Kocuria marina subsp. indica</name>
    <dbReference type="NCBI Taxonomy" id="1049583"/>
    <lineage>
        <taxon>Bacteria</taxon>
        <taxon>Bacillati</taxon>
        <taxon>Actinomycetota</taxon>
        <taxon>Actinomycetes</taxon>
        <taxon>Micrococcales</taxon>
        <taxon>Micrococcaceae</taxon>
        <taxon>Kocuria</taxon>
    </lineage>
</organism>
<gene>
    <name evidence="3" type="ORF">GKZ75_11505</name>
</gene>
<dbReference type="PANTHER" id="PTHR22916:SF3">
    <property type="entry name" value="UDP-GLCNAC:BETAGAL BETA-1,3-N-ACETYLGLUCOSAMINYLTRANSFERASE-LIKE PROTEIN 1"/>
    <property type="match status" value="1"/>
</dbReference>
<dbReference type="InterPro" id="IPR001173">
    <property type="entry name" value="Glyco_trans_2-like"/>
</dbReference>
<dbReference type="CDD" id="cd00761">
    <property type="entry name" value="Glyco_tranf_GTA_type"/>
    <property type="match status" value="1"/>
</dbReference>
<dbReference type="PANTHER" id="PTHR22916">
    <property type="entry name" value="GLYCOSYLTRANSFERASE"/>
    <property type="match status" value="1"/>
</dbReference>